<dbReference type="PATRIC" id="fig|1550241.5.peg.385"/>
<protein>
    <submittedName>
        <fullName evidence="3">SufBD protein</fullName>
    </submittedName>
</protein>
<feature type="domain" description="SUF system FeS cluster assembly SufBD core" evidence="2">
    <location>
        <begin position="151"/>
        <end position="377"/>
    </location>
</feature>
<organism evidence="3 4">
    <name type="scientific">Infirmifilum uzonense</name>
    <dbReference type="NCBI Taxonomy" id="1550241"/>
    <lineage>
        <taxon>Archaea</taxon>
        <taxon>Thermoproteota</taxon>
        <taxon>Thermoprotei</taxon>
        <taxon>Thermofilales</taxon>
        <taxon>Thermofilaceae</taxon>
        <taxon>Infirmifilum</taxon>
    </lineage>
</organism>
<keyword evidence="4" id="KW-1185">Reference proteome</keyword>
<accession>A0A0F7FHS3</accession>
<dbReference type="EMBL" id="CP009961">
    <property type="protein sequence ID" value="AKG38282.1"/>
    <property type="molecule type" value="Genomic_DNA"/>
</dbReference>
<dbReference type="OrthoDB" id="372168at2157"/>
<evidence type="ECO:0000313" key="4">
    <source>
        <dbReference type="Proteomes" id="UP000067434"/>
    </source>
</evidence>
<evidence type="ECO:0000256" key="1">
    <source>
        <dbReference type="ARBA" id="ARBA00043967"/>
    </source>
</evidence>
<dbReference type="Pfam" id="PF01458">
    <property type="entry name" value="SUFBD_core"/>
    <property type="match status" value="1"/>
</dbReference>
<dbReference type="HOGENOM" id="CLU_026231_0_1_2"/>
<comment type="similarity">
    <text evidence="1">Belongs to the iron-sulfur cluster assembly SufBD family.</text>
</comment>
<dbReference type="InterPro" id="IPR037284">
    <property type="entry name" value="SUF_FeS_clus_asmbl_SufBD_sf"/>
</dbReference>
<dbReference type="GO" id="GO:0016226">
    <property type="term" value="P:iron-sulfur cluster assembly"/>
    <property type="evidence" value="ECO:0007669"/>
    <property type="project" value="InterPro"/>
</dbReference>
<evidence type="ECO:0000313" key="3">
    <source>
        <dbReference type="EMBL" id="AKG38282.1"/>
    </source>
</evidence>
<evidence type="ECO:0000259" key="2">
    <source>
        <dbReference type="Pfam" id="PF01458"/>
    </source>
</evidence>
<dbReference type="PANTHER" id="PTHR30508:SF1">
    <property type="entry name" value="UPF0051 PROTEIN ABCI8, CHLOROPLASTIC-RELATED"/>
    <property type="match status" value="1"/>
</dbReference>
<sequence>MVSVVDREKVLKALEKASPYGPDIDLSAYKPAGSVYGLESSMEGLEESVEKKIGVKPGQLSYLQWGETALAKAMSERFKEVGVTVEPLAQALKKYELARRLAWKLIEPDVDKYTAHTFLYGREAGYFVYVPPGVKTPWPVYTCLSLFTGYDEVQHAHNIIYVDEGAEAHVTTGCLVPHGKSGGLHIGVSEFYVAKNAKLVFTMLHSWGEGTHVRPRTVVRVEEGGQYLSYYALYSPVASVQTYPKVYLDKNANAKLVSVVAGTGNGYYDLGGEALLRGENASAELVSRVIASKGSKIYTRAKINASAPGGKGHIECLGLLMDNESIIEAIPVLSSSKQEVQLTHEAAIGMIAGEKIEYLMSKGFSEDEARSILLRGFLAAEVPGIPPAVKVEIDRIIDYIVRHAFG</sequence>
<proteinExistence type="inferred from homology"/>
<reference evidence="3 4" key="1">
    <citation type="journal article" date="2015" name="Stand. Genomic Sci.">
        <title>Complete genome sequence of and proposal of Thermofilum uzonense sp. nov. a novel hyperthermophilic crenarchaeon and emended description of the genus Thermofilum.</title>
        <authorList>
            <person name="Toshchakov S.V."/>
            <person name="Korzhenkov A.A."/>
            <person name="Samarov N.I."/>
            <person name="Mazunin I.O."/>
            <person name="Mozhey O.I."/>
            <person name="Shmyr I.S."/>
            <person name="Derbikova K.S."/>
            <person name="Taranov E.A."/>
            <person name="Dominova I.N."/>
            <person name="Bonch-Osmolovskaya E.A."/>
            <person name="Patrushev M.V."/>
            <person name="Podosokorskaya O.A."/>
            <person name="Kublanov I.V."/>
        </authorList>
    </citation>
    <scope>NUCLEOTIDE SEQUENCE [LARGE SCALE GENOMIC DNA]</scope>
    <source>
        <strain evidence="3 4">1807-2</strain>
    </source>
</reference>
<gene>
    <name evidence="3" type="ORF">MA03_01890</name>
</gene>
<dbReference type="InterPro" id="IPR055346">
    <property type="entry name" value="Fe-S_cluster_assembly_SufBD"/>
</dbReference>
<dbReference type="AlphaFoldDB" id="A0A0F7FHS3"/>
<dbReference type="PANTHER" id="PTHR30508">
    <property type="entry name" value="FES CLUSTER ASSEMBLY PROTEIN SUF"/>
    <property type="match status" value="1"/>
</dbReference>
<dbReference type="RefSeq" id="WP_052883650.1">
    <property type="nucleotide sequence ID" value="NZ_CP009961.1"/>
</dbReference>
<dbReference type="KEGG" id="thf:MA03_01890"/>
<name>A0A0F7FHS3_9CREN</name>
<dbReference type="Proteomes" id="UP000067434">
    <property type="component" value="Chromosome"/>
</dbReference>
<dbReference type="GeneID" id="25400943"/>
<dbReference type="STRING" id="1550241.MA03_01890"/>
<dbReference type="InterPro" id="IPR000825">
    <property type="entry name" value="SUF_FeS_clus_asmbl_SufBD_core"/>
</dbReference>
<dbReference type="SUPFAM" id="SSF101960">
    <property type="entry name" value="Stabilizer of iron transporter SufD"/>
    <property type="match status" value="1"/>
</dbReference>